<dbReference type="GO" id="GO:0071617">
    <property type="term" value="F:lysophospholipid acyltransferase activity"/>
    <property type="evidence" value="ECO:0007669"/>
    <property type="project" value="TreeGrafter"/>
</dbReference>
<feature type="transmembrane region" description="Helical" evidence="19">
    <location>
        <begin position="33"/>
        <end position="52"/>
    </location>
</feature>
<keyword evidence="12" id="KW-0594">Phospholipid biosynthesis</keyword>
<dbReference type="InterPro" id="IPR004299">
    <property type="entry name" value="MBOAT_fam"/>
</dbReference>
<comment type="pathway">
    <text evidence="3">Lipid metabolism; phospholipid metabolism.</text>
</comment>
<feature type="transmembrane region" description="Helical" evidence="19">
    <location>
        <begin position="231"/>
        <end position="252"/>
    </location>
</feature>
<keyword evidence="6" id="KW-0808">Transferase</keyword>
<keyword evidence="9 19" id="KW-1133">Transmembrane helix</keyword>
<protein>
    <recommendedName>
        <fullName evidence="18">Lysophospholipid acyltransferase 5</fullName>
        <ecNumber evidence="16">2.3.1.23</ecNumber>
        <ecNumber evidence="17">2.3.1.n6</ecNumber>
    </recommendedName>
</protein>
<keyword evidence="5" id="KW-0444">Lipid biosynthesis</keyword>
<evidence type="ECO:0000313" key="21">
    <source>
        <dbReference type="Proteomes" id="UP000321570"/>
    </source>
</evidence>
<dbReference type="GO" id="GO:0030258">
    <property type="term" value="P:lipid modification"/>
    <property type="evidence" value="ECO:0007669"/>
    <property type="project" value="TreeGrafter"/>
</dbReference>
<evidence type="ECO:0000256" key="4">
    <source>
        <dbReference type="ARBA" id="ARBA00010323"/>
    </source>
</evidence>
<sequence length="550" mass="63257">MCILETHMSSWWNPLDWLAEFLALKFDSDLPSLRFFLTICFGYPISAIYLGFISKKPPRASHIYFVITGLILLCWNYGLNVIHLFVGIYSTLAALHIFGPTNQSVALTFIFNMTYLLIGYYYMNYGTYDINWTMSYCILCLRLIGLAWDYRDGSLPVESLSEYQKNAAIKQLPDALEIASFCFMPTSCFAGPQFTWRHYQSFVNRTLRPKIVLENRSSMQKHLLNPKLHRTLSRLSTGVICLALNIFSQFYFPMDYMTTKKFLTEHSFFYRLGYMGCYSKFLIFRYLAIWLIGEGACVFLGLGCTGRVRIECKKKEEGVDKKVDDEKTPPTTAQLRKAAILSSSAGAGFCLESELSPEDLRAVREGRAIVVEDQHTRCANVSIVRYELATNTDLLVSSFNINTNKWMLEYLYKRLRFLGNKVLSQACTLIFLAVWHGFYSGYYINFLLEFLTIYAEKQFLMIVHRSIYADFLYGTLAGKILTTILGKLHIFFLLSSPLVAFSLLRASLWIPVFNSVYWIGFIYLLWPIAVPLVKRLFPPKDPKPSTPVSN</sequence>
<evidence type="ECO:0000256" key="16">
    <source>
        <dbReference type="ARBA" id="ARBA00026120"/>
    </source>
</evidence>
<organism evidence="20 21">
    <name type="scientific">Hymenolepis diminuta</name>
    <name type="common">Rat tapeworm</name>
    <dbReference type="NCBI Taxonomy" id="6216"/>
    <lineage>
        <taxon>Eukaryota</taxon>
        <taxon>Metazoa</taxon>
        <taxon>Spiralia</taxon>
        <taxon>Lophotrochozoa</taxon>
        <taxon>Platyhelminthes</taxon>
        <taxon>Cestoda</taxon>
        <taxon>Eucestoda</taxon>
        <taxon>Cyclophyllidea</taxon>
        <taxon>Hymenolepididae</taxon>
        <taxon>Hymenolepis</taxon>
    </lineage>
</organism>
<feature type="transmembrane region" description="Helical" evidence="19">
    <location>
        <begin position="516"/>
        <end position="533"/>
    </location>
</feature>
<proteinExistence type="inferred from homology"/>
<dbReference type="EC" id="2.3.1.23" evidence="16"/>
<keyword evidence="11 19" id="KW-0472">Membrane</keyword>
<feature type="transmembrane region" description="Helical" evidence="19">
    <location>
        <begin position="64"/>
        <end position="92"/>
    </location>
</feature>
<evidence type="ECO:0000256" key="17">
    <source>
        <dbReference type="ARBA" id="ARBA00038923"/>
    </source>
</evidence>
<evidence type="ECO:0000256" key="11">
    <source>
        <dbReference type="ARBA" id="ARBA00023136"/>
    </source>
</evidence>
<name>A0A564YP66_HYMDI</name>
<comment type="subcellular location">
    <subcellularLocation>
        <location evidence="2">Endoplasmic reticulum</location>
    </subcellularLocation>
    <subcellularLocation>
        <location evidence="1">Membrane</location>
        <topology evidence="1">Multi-pass membrane protein</topology>
    </subcellularLocation>
</comment>
<comment type="similarity">
    <text evidence="4">Belongs to the membrane-bound acyltransferase family.</text>
</comment>
<evidence type="ECO:0000256" key="12">
    <source>
        <dbReference type="ARBA" id="ARBA00023209"/>
    </source>
</evidence>
<dbReference type="Pfam" id="PF03062">
    <property type="entry name" value="MBOAT"/>
    <property type="match status" value="1"/>
</dbReference>
<dbReference type="GO" id="GO:0005783">
    <property type="term" value="C:endoplasmic reticulum"/>
    <property type="evidence" value="ECO:0007669"/>
    <property type="project" value="UniProtKB-SubCell"/>
</dbReference>
<keyword evidence="14" id="KW-0012">Acyltransferase</keyword>
<evidence type="ECO:0000313" key="20">
    <source>
        <dbReference type="EMBL" id="VUZ48508.1"/>
    </source>
</evidence>
<evidence type="ECO:0000256" key="9">
    <source>
        <dbReference type="ARBA" id="ARBA00022989"/>
    </source>
</evidence>
<evidence type="ECO:0000256" key="2">
    <source>
        <dbReference type="ARBA" id="ARBA00004240"/>
    </source>
</evidence>
<evidence type="ECO:0000256" key="7">
    <source>
        <dbReference type="ARBA" id="ARBA00022692"/>
    </source>
</evidence>
<dbReference type="AlphaFoldDB" id="A0A564YP66"/>
<evidence type="ECO:0000256" key="15">
    <source>
        <dbReference type="ARBA" id="ARBA00025707"/>
    </source>
</evidence>
<dbReference type="GO" id="GO:0047184">
    <property type="term" value="F:1-acylglycerophosphocholine O-acyltransferase activity"/>
    <property type="evidence" value="ECO:0007669"/>
    <property type="project" value="UniProtKB-EC"/>
</dbReference>
<dbReference type="EC" id="2.3.1.n6" evidence="17"/>
<evidence type="ECO:0000256" key="19">
    <source>
        <dbReference type="SAM" id="Phobius"/>
    </source>
</evidence>
<evidence type="ECO:0000256" key="13">
    <source>
        <dbReference type="ARBA" id="ARBA00023264"/>
    </source>
</evidence>
<comment type="pathway">
    <text evidence="15">Phospholipid metabolism.</text>
</comment>
<evidence type="ECO:0000256" key="1">
    <source>
        <dbReference type="ARBA" id="ARBA00004141"/>
    </source>
</evidence>
<feature type="transmembrane region" description="Helical" evidence="19">
    <location>
        <begin position="490"/>
        <end position="510"/>
    </location>
</feature>
<evidence type="ECO:0000256" key="10">
    <source>
        <dbReference type="ARBA" id="ARBA00023098"/>
    </source>
</evidence>
<evidence type="ECO:0000256" key="18">
    <source>
        <dbReference type="ARBA" id="ARBA00039721"/>
    </source>
</evidence>
<dbReference type="GO" id="GO:0006656">
    <property type="term" value="P:phosphatidylcholine biosynthetic process"/>
    <property type="evidence" value="ECO:0007669"/>
    <property type="project" value="TreeGrafter"/>
</dbReference>
<keyword evidence="13" id="KW-1208">Phospholipid metabolism</keyword>
<evidence type="ECO:0000256" key="14">
    <source>
        <dbReference type="ARBA" id="ARBA00023315"/>
    </source>
</evidence>
<dbReference type="EMBL" id="CABIJS010000299">
    <property type="protein sequence ID" value="VUZ48508.1"/>
    <property type="molecule type" value="Genomic_DNA"/>
</dbReference>
<keyword evidence="10" id="KW-0443">Lipid metabolism</keyword>
<accession>A0A564YP66</accession>
<dbReference type="Proteomes" id="UP000321570">
    <property type="component" value="Unassembled WGS sequence"/>
</dbReference>
<keyword evidence="8" id="KW-0256">Endoplasmic reticulum</keyword>
<evidence type="ECO:0000256" key="3">
    <source>
        <dbReference type="ARBA" id="ARBA00005074"/>
    </source>
</evidence>
<feature type="transmembrane region" description="Helical" evidence="19">
    <location>
        <begin position="422"/>
        <end position="439"/>
    </location>
</feature>
<feature type="transmembrane region" description="Helical" evidence="19">
    <location>
        <begin position="104"/>
        <end position="123"/>
    </location>
</feature>
<evidence type="ECO:0000256" key="5">
    <source>
        <dbReference type="ARBA" id="ARBA00022516"/>
    </source>
</evidence>
<dbReference type="PANTHER" id="PTHR13906">
    <property type="entry name" value="PORCUPINE"/>
    <property type="match status" value="1"/>
</dbReference>
<dbReference type="PANTHER" id="PTHR13906:SF14">
    <property type="entry name" value="LYSOPHOSPHOLIPID ACYLTRANSFERASE 5"/>
    <property type="match status" value="1"/>
</dbReference>
<feature type="transmembrane region" description="Helical" evidence="19">
    <location>
        <begin position="283"/>
        <end position="305"/>
    </location>
</feature>
<keyword evidence="21" id="KW-1185">Reference proteome</keyword>
<keyword evidence="7 19" id="KW-0812">Transmembrane</keyword>
<dbReference type="InterPro" id="IPR049941">
    <property type="entry name" value="LPLAT_7/PORCN-like"/>
</dbReference>
<gene>
    <name evidence="20" type="ORF">WMSIL1_LOCUS7866</name>
</gene>
<reference evidence="20 21" key="1">
    <citation type="submission" date="2019-07" db="EMBL/GenBank/DDBJ databases">
        <authorList>
            <person name="Jastrzebski P J."/>
            <person name="Paukszto L."/>
            <person name="Jastrzebski P J."/>
        </authorList>
    </citation>
    <scope>NUCLEOTIDE SEQUENCE [LARGE SCALE GENOMIC DNA]</scope>
    <source>
        <strain evidence="20 21">WMS-il1</strain>
    </source>
</reference>
<evidence type="ECO:0000256" key="8">
    <source>
        <dbReference type="ARBA" id="ARBA00022824"/>
    </source>
</evidence>
<evidence type="ECO:0000256" key="6">
    <source>
        <dbReference type="ARBA" id="ARBA00022679"/>
    </source>
</evidence>
<dbReference type="GO" id="GO:0016020">
    <property type="term" value="C:membrane"/>
    <property type="evidence" value="ECO:0007669"/>
    <property type="project" value="UniProtKB-SubCell"/>
</dbReference>